<evidence type="ECO:0000256" key="1">
    <source>
        <dbReference type="SAM" id="MobiDB-lite"/>
    </source>
</evidence>
<evidence type="ECO:0000313" key="2">
    <source>
        <dbReference type="EMBL" id="CUX49863.1"/>
    </source>
</evidence>
<protein>
    <submittedName>
        <fullName evidence="2">Uncharacterized protein</fullName>
    </submittedName>
</protein>
<dbReference type="AlphaFoldDB" id="A0A1S7RB27"/>
<feature type="region of interest" description="Disordered" evidence="1">
    <location>
        <begin position="69"/>
        <end position="88"/>
    </location>
</feature>
<sequence length="88" mass="9501">MDGLSSQDCCYSVGIDVCQFTSLRALKPPQPDYYKTVKTSASQREAEVFYGSHSSPPLHSTLCYPKLLSSPGTPVDGSHPKAATSKFT</sequence>
<organism evidence="2 3">
    <name type="scientific">Agrobacterium deltaense Zutra 3/1</name>
    <dbReference type="NCBI Taxonomy" id="1183427"/>
    <lineage>
        <taxon>Bacteria</taxon>
        <taxon>Pseudomonadati</taxon>
        <taxon>Pseudomonadota</taxon>
        <taxon>Alphaproteobacteria</taxon>
        <taxon>Hyphomicrobiales</taxon>
        <taxon>Rhizobiaceae</taxon>
        <taxon>Rhizobium/Agrobacterium group</taxon>
        <taxon>Agrobacterium</taxon>
    </lineage>
</organism>
<dbReference type="EMBL" id="FBWG01000032">
    <property type="protein sequence ID" value="CUX49863.1"/>
    <property type="molecule type" value="Genomic_DNA"/>
</dbReference>
<evidence type="ECO:0000313" key="3">
    <source>
        <dbReference type="Proteomes" id="UP000191987"/>
    </source>
</evidence>
<proteinExistence type="predicted"/>
<accession>A0A1S7RB27</accession>
<dbReference type="Proteomes" id="UP000191987">
    <property type="component" value="Unassembled WGS sequence"/>
</dbReference>
<gene>
    <name evidence="2" type="ORF">AGR7C_Lc140166</name>
</gene>
<reference evidence="2 3" key="1">
    <citation type="submission" date="2016-01" db="EMBL/GenBank/DDBJ databases">
        <authorList>
            <person name="Oliw E.H."/>
        </authorList>
    </citation>
    <scope>NUCLEOTIDE SEQUENCE [LARGE SCALE GENOMIC DNA]</scope>
    <source>
        <strain evidence="2 3">Zutra 3-1</strain>
    </source>
</reference>
<name>A0A1S7RB27_9HYPH</name>